<dbReference type="InterPro" id="IPR017853">
    <property type="entry name" value="GH"/>
</dbReference>
<keyword evidence="1" id="KW-0378">Hydrolase</keyword>
<dbReference type="GO" id="GO:0016798">
    <property type="term" value="F:hydrolase activity, acting on glycosyl bonds"/>
    <property type="evidence" value="ECO:0007669"/>
    <property type="project" value="UniProtKB-KW"/>
</dbReference>
<dbReference type="Proteomes" id="UP001605036">
    <property type="component" value="Unassembled WGS sequence"/>
</dbReference>
<keyword evidence="5" id="KW-1185">Reference proteome</keyword>
<gene>
    <name evidence="4" type="ORF">R1flu_011414</name>
</gene>
<keyword evidence="2" id="KW-0326">Glycosidase</keyword>
<feature type="domain" description="GH18" evidence="3">
    <location>
        <begin position="1"/>
        <end position="226"/>
    </location>
</feature>
<dbReference type="Pfam" id="PF00704">
    <property type="entry name" value="Glyco_hydro_18"/>
    <property type="match status" value="1"/>
</dbReference>
<protein>
    <recommendedName>
        <fullName evidence="3">GH18 domain-containing protein</fullName>
    </recommendedName>
</protein>
<dbReference type="SUPFAM" id="SSF51445">
    <property type="entry name" value="(Trans)glycosidases"/>
    <property type="match status" value="1"/>
</dbReference>
<dbReference type="PANTHER" id="PTHR45708">
    <property type="entry name" value="ENDOCHITINASE"/>
    <property type="match status" value="1"/>
</dbReference>
<sequence length="226" mass="23735">MMVRALCSAGRLAAYWGQNGDEGSLADACTSGNYDILMVSFLSVFGTSYLWDNYLGGGNGPMGPVQLDGIDLAIESGGSQYYSDLITGLRNLASTTGRTLSITAAPQCVNPDVNLGHGDGTALTTGVDMAFVQIYNSPGCDASRGVDQIVSAWNGWAQSLPSTWMFLGLPASSTAASANSYVDPDTLIIIILPQINTAANYGVVMLWDVSNDGQNDHYSAKIKPSV</sequence>
<dbReference type="EMBL" id="JBHFFA010000002">
    <property type="protein sequence ID" value="KAL2643827.1"/>
    <property type="molecule type" value="Genomic_DNA"/>
</dbReference>
<dbReference type="PANTHER" id="PTHR45708:SF49">
    <property type="entry name" value="ENDOCHITINASE"/>
    <property type="match status" value="1"/>
</dbReference>
<proteinExistence type="predicted"/>
<name>A0ABD1Z7R4_9MARC</name>
<evidence type="ECO:0000259" key="3">
    <source>
        <dbReference type="PROSITE" id="PS51910"/>
    </source>
</evidence>
<dbReference type="InterPro" id="IPR050542">
    <property type="entry name" value="Glycosyl_Hydrlase18_Chitinase"/>
</dbReference>
<evidence type="ECO:0000313" key="5">
    <source>
        <dbReference type="Proteomes" id="UP001605036"/>
    </source>
</evidence>
<evidence type="ECO:0000256" key="2">
    <source>
        <dbReference type="ARBA" id="ARBA00023295"/>
    </source>
</evidence>
<accession>A0ABD1Z7R4</accession>
<dbReference type="Gene3D" id="3.20.20.80">
    <property type="entry name" value="Glycosidases"/>
    <property type="match status" value="2"/>
</dbReference>
<comment type="caution">
    <text evidence="4">The sequence shown here is derived from an EMBL/GenBank/DDBJ whole genome shotgun (WGS) entry which is preliminary data.</text>
</comment>
<dbReference type="PROSITE" id="PS51910">
    <property type="entry name" value="GH18_2"/>
    <property type="match status" value="1"/>
</dbReference>
<reference evidence="4 5" key="1">
    <citation type="submission" date="2024-09" db="EMBL/GenBank/DDBJ databases">
        <title>Chromosome-scale assembly of Riccia fluitans.</title>
        <authorList>
            <person name="Paukszto L."/>
            <person name="Sawicki J."/>
            <person name="Karawczyk K."/>
            <person name="Piernik-Szablinska J."/>
            <person name="Szczecinska M."/>
            <person name="Mazdziarz M."/>
        </authorList>
    </citation>
    <scope>NUCLEOTIDE SEQUENCE [LARGE SCALE GENOMIC DNA]</scope>
    <source>
        <strain evidence="4">Rf_01</strain>
        <tissue evidence="4">Aerial parts of the thallus</tissue>
    </source>
</reference>
<dbReference type="AlphaFoldDB" id="A0ABD1Z7R4"/>
<evidence type="ECO:0000313" key="4">
    <source>
        <dbReference type="EMBL" id="KAL2643827.1"/>
    </source>
</evidence>
<organism evidence="4 5">
    <name type="scientific">Riccia fluitans</name>
    <dbReference type="NCBI Taxonomy" id="41844"/>
    <lineage>
        <taxon>Eukaryota</taxon>
        <taxon>Viridiplantae</taxon>
        <taxon>Streptophyta</taxon>
        <taxon>Embryophyta</taxon>
        <taxon>Marchantiophyta</taxon>
        <taxon>Marchantiopsida</taxon>
        <taxon>Marchantiidae</taxon>
        <taxon>Marchantiales</taxon>
        <taxon>Ricciaceae</taxon>
        <taxon>Riccia</taxon>
    </lineage>
</organism>
<evidence type="ECO:0000256" key="1">
    <source>
        <dbReference type="ARBA" id="ARBA00022801"/>
    </source>
</evidence>
<dbReference type="InterPro" id="IPR001223">
    <property type="entry name" value="Glyco_hydro18_cat"/>
</dbReference>